<accession>A0AAV8T648</accession>
<dbReference type="InterPro" id="IPR053793">
    <property type="entry name" value="PB1-like"/>
</dbReference>
<dbReference type="Gene3D" id="3.10.20.90">
    <property type="entry name" value="Phosphatidylinositol 3-kinase Catalytic Subunit, Chain A, domain 1"/>
    <property type="match status" value="1"/>
</dbReference>
<organism evidence="9 10">
    <name type="scientific">Erythroxylum novogranatense</name>
    <dbReference type="NCBI Taxonomy" id="1862640"/>
    <lineage>
        <taxon>Eukaryota</taxon>
        <taxon>Viridiplantae</taxon>
        <taxon>Streptophyta</taxon>
        <taxon>Embryophyta</taxon>
        <taxon>Tracheophyta</taxon>
        <taxon>Spermatophyta</taxon>
        <taxon>Magnoliopsida</taxon>
        <taxon>eudicotyledons</taxon>
        <taxon>Gunneridae</taxon>
        <taxon>Pentapetalae</taxon>
        <taxon>rosids</taxon>
        <taxon>fabids</taxon>
        <taxon>Malpighiales</taxon>
        <taxon>Erythroxylaceae</taxon>
        <taxon>Erythroxylum</taxon>
    </lineage>
</organism>
<comment type="caution">
    <text evidence="9">The sequence shown here is derived from an EMBL/GenBank/DDBJ whole genome shotgun (WGS) entry which is preliminary data.</text>
</comment>
<keyword evidence="5" id="KW-0539">Nucleus</keyword>
<dbReference type="PANTHER" id="PTHR32002:SF44">
    <property type="entry name" value="PROTEIN NLP4"/>
    <property type="match status" value="1"/>
</dbReference>
<dbReference type="Pfam" id="PF02042">
    <property type="entry name" value="RWP-RK"/>
    <property type="match status" value="1"/>
</dbReference>
<reference evidence="9 10" key="1">
    <citation type="submission" date="2021-09" db="EMBL/GenBank/DDBJ databases">
        <title>Genomic insights and catalytic innovation underlie evolution of tropane alkaloids biosynthesis.</title>
        <authorList>
            <person name="Wang Y.-J."/>
            <person name="Tian T."/>
            <person name="Huang J.-P."/>
            <person name="Huang S.-X."/>
        </authorList>
    </citation>
    <scope>NUCLEOTIDE SEQUENCE [LARGE SCALE GENOMIC DNA]</scope>
    <source>
        <strain evidence="9">KIB-2018</strain>
        <tissue evidence="9">Leaf</tissue>
    </source>
</reference>
<evidence type="ECO:0000256" key="2">
    <source>
        <dbReference type="ARBA" id="ARBA00023015"/>
    </source>
</evidence>
<evidence type="ECO:0000256" key="1">
    <source>
        <dbReference type="ARBA" id="ARBA00011726"/>
    </source>
</evidence>
<feature type="compositionally biased region" description="Low complexity" evidence="6">
    <location>
        <begin position="68"/>
        <end position="83"/>
    </location>
</feature>
<dbReference type="GO" id="GO:0003677">
    <property type="term" value="F:DNA binding"/>
    <property type="evidence" value="ECO:0007669"/>
    <property type="project" value="UniProtKB-KW"/>
</dbReference>
<dbReference type="PROSITE" id="PS51519">
    <property type="entry name" value="RWP_RK"/>
    <property type="match status" value="1"/>
</dbReference>
<name>A0AAV8T648_9ROSI</name>
<evidence type="ECO:0000313" key="9">
    <source>
        <dbReference type="EMBL" id="KAJ8762167.1"/>
    </source>
</evidence>
<dbReference type="AlphaFoldDB" id="A0AAV8T648"/>
<dbReference type="Pfam" id="PF22922">
    <property type="entry name" value="GAF_NLP"/>
    <property type="match status" value="1"/>
</dbReference>
<evidence type="ECO:0000259" key="8">
    <source>
        <dbReference type="PROSITE" id="PS51745"/>
    </source>
</evidence>
<dbReference type="InterPro" id="IPR003035">
    <property type="entry name" value="RWP-RK_dom"/>
</dbReference>
<dbReference type="GO" id="GO:0003700">
    <property type="term" value="F:DNA-binding transcription factor activity"/>
    <property type="evidence" value="ECO:0007669"/>
    <property type="project" value="InterPro"/>
</dbReference>
<feature type="region of interest" description="Disordered" evidence="6">
    <location>
        <begin position="653"/>
        <end position="674"/>
    </location>
</feature>
<comment type="subunit">
    <text evidence="1">Homodimers and heterodimers.</text>
</comment>
<dbReference type="InterPro" id="IPR034891">
    <property type="entry name" value="PB1_NLP"/>
</dbReference>
<evidence type="ECO:0000256" key="5">
    <source>
        <dbReference type="ARBA" id="ARBA00023242"/>
    </source>
</evidence>
<evidence type="ECO:0000256" key="6">
    <source>
        <dbReference type="SAM" id="MobiDB-lite"/>
    </source>
</evidence>
<evidence type="ECO:0000256" key="4">
    <source>
        <dbReference type="ARBA" id="ARBA00023163"/>
    </source>
</evidence>
<dbReference type="PROSITE" id="PS51745">
    <property type="entry name" value="PB1"/>
    <property type="match status" value="1"/>
</dbReference>
<feature type="region of interest" description="Disordered" evidence="6">
    <location>
        <begin position="68"/>
        <end position="94"/>
    </location>
</feature>
<feature type="region of interest" description="Disordered" evidence="6">
    <location>
        <begin position="495"/>
        <end position="542"/>
    </location>
</feature>
<protein>
    <submittedName>
        <fullName evidence="9">Uncharacterized protein</fullName>
    </submittedName>
</protein>
<keyword evidence="3" id="KW-0238">DNA-binding</keyword>
<dbReference type="SUPFAM" id="SSF54277">
    <property type="entry name" value="CAD &amp; PB1 domains"/>
    <property type="match status" value="1"/>
</dbReference>
<dbReference type="Proteomes" id="UP001159364">
    <property type="component" value="Linkage Group LG06"/>
</dbReference>
<evidence type="ECO:0000256" key="3">
    <source>
        <dbReference type="ARBA" id="ARBA00023125"/>
    </source>
</evidence>
<dbReference type="PANTHER" id="PTHR32002">
    <property type="entry name" value="PROTEIN NLP8"/>
    <property type="match status" value="1"/>
</dbReference>
<keyword evidence="10" id="KW-1185">Reference proteome</keyword>
<dbReference type="InterPro" id="IPR055081">
    <property type="entry name" value="NLP1-9_GAF"/>
</dbReference>
<dbReference type="Pfam" id="PF00564">
    <property type="entry name" value="PB1"/>
    <property type="match status" value="1"/>
</dbReference>
<gene>
    <name evidence="9" type="ORF">K2173_007321</name>
</gene>
<evidence type="ECO:0000313" key="10">
    <source>
        <dbReference type="Proteomes" id="UP001159364"/>
    </source>
</evidence>
<feature type="compositionally biased region" description="Polar residues" evidence="6">
    <location>
        <begin position="748"/>
        <end position="762"/>
    </location>
</feature>
<dbReference type="EMBL" id="JAIWQS010000006">
    <property type="protein sequence ID" value="KAJ8762167.1"/>
    <property type="molecule type" value="Genomic_DNA"/>
</dbReference>
<dbReference type="CDD" id="cd06407">
    <property type="entry name" value="PB1_NLP"/>
    <property type="match status" value="1"/>
</dbReference>
<dbReference type="InterPro" id="IPR000270">
    <property type="entry name" value="PB1_dom"/>
</dbReference>
<sequence>MEDGVLSPGTMFDISPGQPMDLDFIDELLLDGCWLQATDGSEFLNLGPSNSAALADLSFTRFASETNNSDSSSSLSQKGSQEDNQIPLFPRGEHNIGNQFLDRNAFDISRWGSNATESSYFNRRWWIDPRPNSGPGTPVMERLMKAIWYIKDFTVDKDVLVQIWIPVNREGRRVLTTHDQPFALDPRCQRLAKYREISVNYQFSVEENSKDFVGLPGRVFLDKVPEWTPDVRFFRSDEYPRRDHAQQHDVRGTMALPVFGQESRMCLGVIEVVMTKQKIKYSPDLENVCKALEAVDLRSSEIWSTLNVKVHDQSYQAALPEIQEVLRSVCETHRLPLAQTWVSCVQQGKGGSRHSDENYYHCVSTVDHSCHVADPNIQPFHEACSEHHLLKGQGVAGQAFMTNQPCFSGDITLFGKTDYPLSHHARMFGLHAAVAIRLRSVHTGTSDFVLEFFLPTDCNDPEEQKKMLNSLSTTIQQMCRTLRIVTDKELEDETSLPVTKGLIPSNKGPAAEMKPKKKHPCSERQRLEVHNQKESAESGESAFAEGSFSNVSIERTVEKKRIKAEKTITLQVLQQYFAGSLKDAAKSIGVCPTTLKRICRQHGITRWPSRKIKKVGHSLQKLQLVIDSVKGASGALQIDSFYTNFPELTSPNLSKTTPFSSSEPRNHLKSSSIQPEAGMISFQATAPKSPSSSCSQSSTSSHCCSSGIQQQCSTINVAASGDTTIFRETLGNGVLKRVRSDLELHALSQEQKPMPRSQSHLSLSEHQKFVSLPPPLPKTSSRLSQETDGQRVKVTYGNDKIRIRMPNKWGYKDLQKEIERRFNLHEISRFDLKYLDDDSEWVLLTCDDDLEECIDVCWKSQSHTIKLLVQESPILSGRFLGSSSPS</sequence>
<dbReference type="InterPro" id="IPR045012">
    <property type="entry name" value="NLP"/>
</dbReference>
<proteinExistence type="predicted"/>
<keyword evidence="2" id="KW-0805">Transcription regulation</keyword>
<feature type="region of interest" description="Disordered" evidence="6">
    <location>
        <begin position="748"/>
        <end position="767"/>
    </location>
</feature>
<feature type="domain" description="RWP-RK" evidence="7">
    <location>
        <begin position="554"/>
        <end position="635"/>
    </location>
</feature>
<evidence type="ECO:0000259" key="7">
    <source>
        <dbReference type="PROSITE" id="PS51519"/>
    </source>
</evidence>
<feature type="compositionally biased region" description="Basic and acidic residues" evidence="6">
    <location>
        <begin position="520"/>
        <end position="536"/>
    </location>
</feature>
<feature type="domain" description="PB1" evidence="8">
    <location>
        <begin position="789"/>
        <end position="872"/>
    </location>
</feature>
<dbReference type="SMART" id="SM00666">
    <property type="entry name" value="PB1"/>
    <property type="match status" value="1"/>
</dbReference>
<keyword evidence="4" id="KW-0804">Transcription</keyword>